<comment type="caution">
    <text evidence="3">The sequence shown here is derived from an EMBL/GenBank/DDBJ whole genome shotgun (WGS) entry which is preliminary data.</text>
</comment>
<dbReference type="AlphaFoldDB" id="A0A5J4LB79"/>
<dbReference type="PANTHER" id="PTHR34404">
    <property type="entry name" value="REGULATORY PROTEIN, FMDB FAMILY"/>
    <property type="match status" value="1"/>
</dbReference>
<evidence type="ECO:0000313" key="3">
    <source>
        <dbReference type="EMBL" id="GER94816.1"/>
    </source>
</evidence>
<gene>
    <name evidence="3" type="ORF">A45J_2581</name>
</gene>
<dbReference type="PANTHER" id="PTHR34404:SF2">
    <property type="entry name" value="CONSERVED SERINE RICH PROTEIN"/>
    <property type="match status" value="1"/>
</dbReference>
<dbReference type="NCBIfam" id="TIGR02605">
    <property type="entry name" value="CxxC_CxxC_SSSS"/>
    <property type="match status" value="1"/>
</dbReference>
<sequence>MPIYEYECLQCGKNHEVMQKFSDAPLSMCPDCGGHMKKLISNTSFVLKGSGWYVTDYASPERKKAMDSEKGTSEKKSSETKSETKKEAVAAK</sequence>
<evidence type="ECO:0000259" key="2">
    <source>
        <dbReference type="SMART" id="SM00834"/>
    </source>
</evidence>
<organism evidence="3">
    <name type="scientific">hot springs metagenome</name>
    <dbReference type="NCBI Taxonomy" id="433727"/>
    <lineage>
        <taxon>unclassified sequences</taxon>
        <taxon>metagenomes</taxon>
        <taxon>ecological metagenomes</taxon>
    </lineage>
</organism>
<dbReference type="EMBL" id="BLAB01000001">
    <property type="protein sequence ID" value="GER94816.1"/>
    <property type="molecule type" value="Genomic_DNA"/>
</dbReference>
<dbReference type="SMART" id="SM00834">
    <property type="entry name" value="CxxC_CXXC_SSSS"/>
    <property type="match status" value="1"/>
</dbReference>
<dbReference type="Pfam" id="PF09723">
    <property type="entry name" value="Zn_ribbon_8"/>
    <property type="match status" value="1"/>
</dbReference>
<name>A0A5J4LB79_9ZZZZ</name>
<accession>A0A5J4LB79</accession>
<feature type="domain" description="Putative regulatory protein FmdB zinc ribbon" evidence="2">
    <location>
        <begin position="1"/>
        <end position="41"/>
    </location>
</feature>
<proteinExistence type="predicted"/>
<reference evidence="3" key="1">
    <citation type="submission" date="2019-10" db="EMBL/GenBank/DDBJ databases">
        <title>Metagenomic sequencing of thiosulfate-disproportionating enrichment culture.</title>
        <authorList>
            <person name="Umezawa K."/>
            <person name="Kojima H."/>
            <person name="Fukui M."/>
        </authorList>
    </citation>
    <scope>NUCLEOTIDE SEQUENCE</scope>
    <source>
        <strain evidence="3">45J</strain>
    </source>
</reference>
<dbReference type="InterPro" id="IPR013429">
    <property type="entry name" value="Regulatory_FmdB_Zinc_ribbon"/>
</dbReference>
<feature type="region of interest" description="Disordered" evidence="1">
    <location>
        <begin position="61"/>
        <end position="92"/>
    </location>
</feature>
<protein>
    <submittedName>
        <fullName evidence="3">FmdB family transcriptional regulator</fullName>
    </submittedName>
</protein>
<evidence type="ECO:0000256" key="1">
    <source>
        <dbReference type="SAM" id="MobiDB-lite"/>
    </source>
</evidence>